<protein>
    <submittedName>
        <fullName evidence="3">YciI-like protein</fullName>
    </submittedName>
</protein>
<name>A0ABW1DJG5_9DEIO</name>
<reference evidence="4" key="1">
    <citation type="journal article" date="2019" name="Int. J. Syst. Evol. Microbiol.">
        <title>The Global Catalogue of Microorganisms (GCM) 10K type strain sequencing project: providing services to taxonomists for standard genome sequencing and annotation.</title>
        <authorList>
            <consortium name="The Broad Institute Genomics Platform"/>
            <consortium name="The Broad Institute Genome Sequencing Center for Infectious Disease"/>
            <person name="Wu L."/>
            <person name="Ma J."/>
        </authorList>
    </citation>
    <scope>NUCLEOTIDE SEQUENCE [LARGE SCALE GENOMIC DNA]</scope>
    <source>
        <strain evidence="4">CGMCC 1.15053</strain>
    </source>
</reference>
<evidence type="ECO:0000259" key="2">
    <source>
        <dbReference type="Pfam" id="PF03795"/>
    </source>
</evidence>
<comment type="similarity">
    <text evidence="1">Belongs to the YciI family.</text>
</comment>
<feature type="domain" description="YCII-related" evidence="2">
    <location>
        <begin position="13"/>
        <end position="87"/>
    </location>
</feature>
<dbReference type="Pfam" id="PF03795">
    <property type="entry name" value="YCII"/>
    <property type="match status" value="1"/>
</dbReference>
<dbReference type="PANTHER" id="PTHR33606">
    <property type="entry name" value="PROTEIN YCII"/>
    <property type="match status" value="1"/>
</dbReference>
<proteinExistence type="inferred from homology"/>
<dbReference type="PANTHER" id="PTHR33606:SF3">
    <property type="entry name" value="PROTEIN YCII"/>
    <property type="match status" value="1"/>
</dbReference>
<gene>
    <name evidence="3" type="ORF">ACFPQ6_04025</name>
</gene>
<dbReference type="RefSeq" id="WP_380046644.1">
    <property type="nucleotide sequence ID" value="NZ_JBHSOH010000005.1"/>
</dbReference>
<dbReference type="Proteomes" id="UP001595979">
    <property type="component" value="Unassembled WGS sequence"/>
</dbReference>
<evidence type="ECO:0000256" key="1">
    <source>
        <dbReference type="ARBA" id="ARBA00007689"/>
    </source>
</evidence>
<dbReference type="InterPro" id="IPR051807">
    <property type="entry name" value="Sec-metab_biosynth-assoc"/>
</dbReference>
<dbReference type="InterPro" id="IPR011008">
    <property type="entry name" value="Dimeric_a/b-barrel"/>
</dbReference>
<organism evidence="3 4">
    <name type="scientific">Deinococcus petrolearius</name>
    <dbReference type="NCBI Taxonomy" id="1751295"/>
    <lineage>
        <taxon>Bacteria</taxon>
        <taxon>Thermotogati</taxon>
        <taxon>Deinococcota</taxon>
        <taxon>Deinococci</taxon>
        <taxon>Deinococcales</taxon>
        <taxon>Deinococcaceae</taxon>
        <taxon>Deinococcus</taxon>
    </lineage>
</organism>
<comment type="caution">
    <text evidence="3">The sequence shown here is derived from an EMBL/GenBank/DDBJ whole genome shotgun (WGS) entry which is preliminary data.</text>
</comment>
<keyword evidence="4" id="KW-1185">Reference proteome</keyword>
<dbReference type="EMBL" id="JBHSOH010000005">
    <property type="protein sequence ID" value="MFC5847469.1"/>
    <property type="molecule type" value="Genomic_DNA"/>
</dbReference>
<dbReference type="InterPro" id="IPR005545">
    <property type="entry name" value="YCII"/>
</dbReference>
<accession>A0ABW1DJG5</accession>
<sequence length="99" mass="11043">MRHFLLFYRFRYADHAERRVPYRAAHLAHAQAAVGRGELLLGGALEDPMDGAVLLFRAEGPQTARAFAEADPYVQSGLVESWEVRGWTTVVGEHAAHRA</sequence>
<dbReference type="Gene3D" id="3.30.70.1060">
    <property type="entry name" value="Dimeric alpha+beta barrel"/>
    <property type="match status" value="1"/>
</dbReference>
<dbReference type="NCBIfam" id="NF009508">
    <property type="entry name" value="PRK12866.1"/>
    <property type="match status" value="1"/>
</dbReference>
<dbReference type="SUPFAM" id="SSF54909">
    <property type="entry name" value="Dimeric alpha+beta barrel"/>
    <property type="match status" value="1"/>
</dbReference>
<evidence type="ECO:0000313" key="4">
    <source>
        <dbReference type="Proteomes" id="UP001595979"/>
    </source>
</evidence>
<evidence type="ECO:0000313" key="3">
    <source>
        <dbReference type="EMBL" id="MFC5847469.1"/>
    </source>
</evidence>